<name>A0A6C0LBH9_9ZZZZ</name>
<protein>
    <submittedName>
        <fullName evidence="1">Uncharacterized protein</fullName>
    </submittedName>
</protein>
<accession>A0A6C0LBH9</accession>
<proteinExistence type="predicted"/>
<evidence type="ECO:0000313" key="1">
    <source>
        <dbReference type="EMBL" id="QHU27038.1"/>
    </source>
</evidence>
<reference evidence="1" key="1">
    <citation type="journal article" date="2020" name="Nature">
        <title>Giant virus diversity and host interactions through global metagenomics.</title>
        <authorList>
            <person name="Schulz F."/>
            <person name="Roux S."/>
            <person name="Paez-Espino D."/>
            <person name="Jungbluth S."/>
            <person name="Walsh D.A."/>
            <person name="Denef V.J."/>
            <person name="McMahon K.D."/>
            <person name="Konstantinidis K.T."/>
            <person name="Eloe-Fadrosh E.A."/>
            <person name="Kyrpides N.C."/>
            <person name="Woyke T."/>
        </authorList>
    </citation>
    <scope>NUCLEOTIDE SEQUENCE</scope>
    <source>
        <strain evidence="1">GVMAG-M-3300027759-42</strain>
    </source>
</reference>
<dbReference type="EMBL" id="MN740449">
    <property type="protein sequence ID" value="QHU27038.1"/>
    <property type="molecule type" value="Genomic_DNA"/>
</dbReference>
<sequence>MSKKVMQRTFWMIIFVFKAQSGKNTFPTPLFKFCFQKSKKGQK</sequence>
<organism evidence="1">
    <name type="scientific">viral metagenome</name>
    <dbReference type="NCBI Taxonomy" id="1070528"/>
    <lineage>
        <taxon>unclassified sequences</taxon>
        <taxon>metagenomes</taxon>
        <taxon>organismal metagenomes</taxon>
    </lineage>
</organism>
<dbReference type="AlphaFoldDB" id="A0A6C0LBH9"/>